<dbReference type="OMA" id="FNDREMA"/>
<dbReference type="InterPro" id="IPR004330">
    <property type="entry name" value="FAR1_DNA_bnd_dom"/>
</dbReference>
<protein>
    <recommendedName>
        <fullName evidence="2">FAR1 domain-containing protein</fullName>
    </recommendedName>
</protein>
<feature type="domain" description="FAR1" evidence="2">
    <location>
        <begin position="79"/>
        <end position="170"/>
    </location>
</feature>
<feature type="compositionally biased region" description="Basic and acidic residues" evidence="1">
    <location>
        <begin position="14"/>
        <end position="28"/>
    </location>
</feature>
<sequence>MMARTSDQGFDSNESDKGWHAETFNDREMAEDELSENLDSCSTRSDDMVPPSIEKLPLSLEPLEPYIGMEFESADDAREFYENYGRRTGFTIRNNRIRRSHKDNSIIGWEFVCSKEGFRAEKYVNRENRFLPPRPITREGCNAMVRIAVKDGGNWFIYGFVREHNHELNPSKVPPRRSHKIAYNEDEKDLKIRELSRELHLDGELCAGEDAELIQSSSGKELVVFEGDENIEPYMGMEFESEEAAKVYYDTYATRMGFVMRVDAFRRSLRDGKVICRRLVCNKEGFRKIRPKRSESRKPRAITREGCKAMIMVKREKTGKWVVTKFIKEHNHPLVVSSGNTRRSLLLSQTPDEKDRKIRELSTELHRERKRSAAYQEQLDMVLKDIEEHTQHLSRNIEDIVQNVKDIETKRLVLSHSS</sequence>
<evidence type="ECO:0000259" key="2">
    <source>
        <dbReference type="Pfam" id="PF03101"/>
    </source>
</evidence>
<dbReference type="Proteomes" id="UP000655225">
    <property type="component" value="Unassembled WGS sequence"/>
</dbReference>
<comment type="caution">
    <text evidence="3">The sequence shown here is derived from an EMBL/GenBank/DDBJ whole genome shotgun (WGS) entry which is preliminary data.</text>
</comment>
<dbReference type="Pfam" id="PF03101">
    <property type="entry name" value="FAR1"/>
    <property type="match status" value="2"/>
</dbReference>
<reference evidence="3 4" key="1">
    <citation type="submission" date="2020-04" db="EMBL/GenBank/DDBJ databases">
        <title>Plant Genome Project.</title>
        <authorList>
            <person name="Zhang R.-G."/>
        </authorList>
    </citation>
    <scope>NUCLEOTIDE SEQUENCE [LARGE SCALE GENOMIC DNA]</scope>
    <source>
        <strain evidence="3">YNK0</strain>
        <tissue evidence="3">Leaf</tissue>
    </source>
</reference>
<dbReference type="OrthoDB" id="1886686at2759"/>
<keyword evidence="4" id="KW-1185">Reference proteome</keyword>
<accession>A0A835DGA4</accession>
<gene>
    <name evidence="3" type="ORF">HHK36_013250</name>
</gene>
<dbReference type="PANTHER" id="PTHR46328">
    <property type="entry name" value="FAR-RED IMPAIRED RESPONSIVE (FAR1) FAMILY PROTEIN-RELATED"/>
    <property type="match status" value="1"/>
</dbReference>
<evidence type="ECO:0000313" key="3">
    <source>
        <dbReference type="EMBL" id="KAF8402298.1"/>
    </source>
</evidence>
<dbReference type="PANTHER" id="PTHR46328:SF14">
    <property type="entry name" value="FAR-RED IMPAIRED RESPONSIVE (FAR1) FAMILY PROTEIN"/>
    <property type="match status" value="1"/>
</dbReference>
<proteinExistence type="predicted"/>
<feature type="compositionally biased region" description="Polar residues" evidence="1">
    <location>
        <begin position="1"/>
        <end position="12"/>
    </location>
</feature>
<dbReference type="AlphaFoldDB" id="A0A835DGA4"/>
<evidence type="ECO:0000256" key="1">
    <source>
        <dbReference type="SAM" id="MobiDB-lite"/>
    </source>
</evidence>
<feature type="region of interest" description="Disordered" evidence="1">
    <location>
        <begin position="1"/>
        <end position="50"/>
    </location>
</feature>
<dbReference type="EMBL" id="JABCRI010000008">
    <property type="protein sequence ID" value="KAF8402298.1"/>
    <property type="molecule type" value="Genomic_DNA"/>
</dbReference>
<name>A0A835DGA4_TETSI</name>
<feature type="domain" description="FAR1" evidence="2">
    <location>
        <begin position="248"/>
        <end position="335"/>
    </location>
</feature>
<organism evidence="3 4">
    <name type="scientific">Tetracentron sinense</name>
    <name type="common">Spur-leaf</name>
    <dbReference type="NCBI Taxonomy" id="13715"/>
    <lineage>
        <taxon>Eukaryota</taxon>
        <taxon>Viridiplantae</taxon>
        <taxon>Streptophyta</taxon>
        <taxon>Embryophyta</taxon>
        <taxon>Tracheophyta</taxon>
        <taxon>Spermatophyta</taxon>
        <taxon>Magnoliopsida</taxon>
        <taxon>Trochodendrales</taxon>
        <taxon>Trochodendraceae</taxon>
        <taxon>Tetracentron</taxon>
    </lineage>
</organism>
<evidence type="ECO:0000313" key="4">
    <source>
        <dbReference type="Proteomes" id="UP000655225"/>
    </source>
</evidence>